<keyword evidence="3" id="KW-0479">Metal-binding</keyword>
<evidence type="ECO:0000256" key="6">
    <source>
        <dbReference type="ARBA" id="ARBA00034078"/>
    </source>
</evidence>
<evidence type="ECO:0000256" key="2">
    <source>
        <dbReference type="ARBA" id="ARBA00022714"/>
    </source>
</evidence>
<dbReference type="GO" id="GO:0005739">
    <property type="term" value="C:mitochondrion"/>
    <property type="evidence" value="ECO:0007669"/>
    <property type="project" value="TreeGrafter"/>
</dbReference>
<evidence type="ECO:0000259" key="7">
    <source>
        <dbReference type="PROSITE" id="PS51085"/>
    </source>
</evidence>
<evidence type="ECO:0000256" key="5">
    <source>
        <dbReference type="ARBA" id="ARBA00023014"/>
    </source>
</evidence>
<name>A0AAV6UG42_9ARAC</name>
<comment type="cofactor">
    <cofactor evidence="6">
        <name>[2Fe-2S] cluster</name>
        <dbReference type="ChEBI" id="CHEBI:190135"/>
    </cofactor>
</comment>
<sequence>MTFRLLCRPLSTVFFRHSKCATGLQSRFFTISSKTITGTHCLNNRLYSTPSNVQSEDNEKSEPGEIVKFTFITHDGEHVEVEGECGKTLKTVAEDYDSLMEGACEGVLACTTCHVYVPEEVADAFTEPNSKEEDLLDTAAFLKPNSRLSCQLMVSKEIEGAKFGLPKGTVNMQVDGFKPKKH</sequence>
<reference evidence="8 9" key="1">
    <citation type="journal article" date="2022" name="Nat. Ecol. Evol.">
        <title>A masculinizing supergene underlies an exaggerated male reproductive morph in a spider.</title>
        <authorList>
            <person name="Hendrickx F."/>
            <person name="De Corte Z."/>
            <person name="Sonet G."/>
            <person name="Van Belleghem S.M."/>
            <person name="Kostlbacher S."/>
            <person name="Vangestel C."/>
        </authorList>
    </citation>
    <scope>NUCLEOTIDE SEQUENCE [LARGE SCALE GENOMIC DNA]</scope>
    <source>
        <strain evidence="8">W744_W776</strain>
    </source>
</reference>
<dbReference type="GO" id="GO:0051537">
    <property type="term" value="F:2 iron, 2 sulfur cluster binding"/>
    <property type="evidence" value="ECO:0007669"/>
    <property type="project" value="UniProtKB-KW"/>
</dbReference>
<comment type="caution">
    <text evidence="8">The sequence shown here is derived from an EMBL/GenBank/DDBJ whole genome shotgun (WGS) entry which is preliminary data.</text>
</comment>
<dbReference type="InterPro" id="IPR001041">
    <property type="entry name" value="2Fe-2S_ferredoxin-type"/>
</dbReference>
<dbReference type="GO" id="GO:0009055">
    <property type="term" value="F:electron transfer activity"/>
    <property type="evidence" value="ECO:0007669"/>
    <property type="project" value="TreeGrafter"/>
</dbReference>
<dbReference type="EMBL" id="JAFNEN010000447">
    <property type="protein sequence ID" value="KAG8182798.1"/>
    <property type="molecule type" value="Genomic_DNA"/>
</dbReference>
<dbReference type="PANTHER" id="PTHR23426">
    <property type="entry name" value="FERREDOXIN/ADRENODOXIN"/>
    <property type="match status" value="1"/>
</dbReference>
<dbReference type="InterPro" id="IPR012675">
    <property type="entry name" value="Beta-grasp_dom_sf"/>
</dbReference>
<keyword evidence="9" id="KW-1185">Reference proteome</keyword>
<dbReference type="CDD" id="cd00207">
    <property type="entry name" value="fer2"/>
    <property type="match status" value="1"/>
</dbReference>
<dbReference type="SUPFAM" id="SSF54292">
    <property type="entry name" value="2Fe-2S ferredoxin-like"/>
    <property type="match status" value="1"/>
</dbReference>
<dbReference type="PRINTS" id="PR00355">
    <property type="entry name" value="ADRENODOXIN"/>
</dbReference>
<comment type="similarity">
    <text evidence="1">Belongs to the adrenodoxin/putidaredoxin family.</text>
</comment>
<organism evidence="8 9">
    <name type="scientific">Oedothorax gibbosus</name>
    <dbReference type="NCBI Taxonomy" id="931172"/>
    <lineage>
        <taxon>Eukaryota</taxon>
        <taxon>Metazoa</taxon>
        <taxon>Ecdysozoa</taxon>
        <taxon>Arthropoda</taxon>
        <taxon>Chelicerata</taxon>
        <taxon>Arachnida</taxon>
        <taxon>Araneae</taxon>
        <taxon>Araneomorphae</taxon>
        <taxon>Entelegynae</taxon>
        <taxon>Araneoidea</taxon>
        <taxon>Linyphiidae</taxon>
        <taxon>Erigoninae</taxon>
        <taxon>Oedothorax</taxon>
    </lineage>
</organism>
<protein>
    <recommendedName>
        <fullName evidence="7">2Fe-2S ferredoxin-type domain-containing protein</fullName>
    </recommendedName>
</protein>
<dbReference type="Gene3D" id="3.10.20.30">
    <property type="match status" value="1"/>
</dbReference>
<dbReference type="GO" id="GO:0046872">
    <property type="term" value="F:metal ion binding"/>
    <property type="evidence" value="ECO:0007669"/>
    <property type="project" value="UniProtKB-KW"/>
</dbReference>
<dbReference type="PROSITE" id="PS51085">
    <property type="entry name" value="2FE2S_FER_2"/>
    <property type="match status" value="1"/>
</dbReference>
<keyword evidence="2" id="KW-0001">2Fe-2S</keyword>
<dbReference type="InterPro" id="IPR001055">
    <property type="entry name" value="Adrenodoxin-like"/>
</dbReference>
<keyword evidence="4" id="KW-0408">Iron</keyword>
<gene>
    <name evidence="8" type="ORF">JTE90_009111</name>
</gene>
<evidence type="ECO:0000313" key="9">
    <source>
        <dbReference type="Proteomes" id="UP000827092"/>
    </source>
</evidence>
<evidence type="ECO:0000256" key="4">
    <source>
        <dbReference type="ARBA" id="ARBA00023004"/>
    </source>
</evidence>
<dbReference type="PANTHER" id="PTHR23426:SF65">
    <property type="entry name" value="FERREDOXIN-2, MITOCHONDRIAL"/>
    <property type="match status" value="1"/>
</dbReference>
<dbReference type="Pfam" id="PF00111">
    <property type="entry name" value="Fer2"/>
    <property type="match status" value="1"/>
</dbReference>
<feature type="domain" description="2Fe-2S ferredoxin-type" evidence="7">
    <location>
        <begin position="67"/>
        <end position="169"/>
    </location>
</feature>
<dbReference type="InterPro" id="IPR036010">
    <property type="entry name" value="2Fe-2S_ferredoxin-like_sf"/>
</dbReference>
<evidence type="ECO:0000256" key="3">
    <source>
        <dbReference type="ARBA" id="ARBA00022723"/>
    </source>
</evidence>
<keyword evidence="5" id="KW-0411">Iron-sulfur</keyword>
<proteinExistence type="inferred from homology"/>
<dbReference type="AlphaFoldDB" id="A0AAV6UG42"/>
<accession>A0AAV6UG42</accession>
<dbReference type="Proteomes" id="UP000827092">
    <property type="component" value="Unassembled WGS sequence"/>
</dbReference>
<evidence type="ECO:0000313" key="8">
    <source>
        <dbReference type="EMBL" id="KAG8182798.1"/>
    </source>
</evidence>
<evidence type="ECO:0000256" key="1">
    <source>
        <dbReference type="ARBA" id="ARBA00010914"/>
    </source>
</evidence>
<dbReference type="GO" id="GO:0140647">
    <property type="term" value="P:P450-containing electron transport chain"/>
    <property type="evidence" value="ECO:0007669"/>
    <property type="project" value="InterPro"/>
</dbReference>